<dbReference type="Proteomes" id="UP000765509">
    <property type="component" value="Unassembled WGS sequence"/>
</dbReference>
<evidence type="ECO:0000313" key="2">
    <source>
        <dbReference type="Proteomes" id="UP000765509"/>
    </source>
</evidence>
<accession>A0A9Q3D7H0</accession>
<evidence type="ECO:0008006" key="3">
    <source>
        <dbReference type="Google" id="ProtNLM"/>
    </source>
</evidence>
<sequence>MLVENSTGPLKPNSTVVLTLCRTFAIFKKLGVKANELEGLLAQATCHALPTLNQLVTATILAKGNEKPSSTFVGQVILNTFEKNSKFTQFSSPFIYHVSDPPESFPSFTCPHSPHFSRPMASMSNVCHPPEHLVDKFGRSCFHCRYTEHWQADCPRTKEVTNPNLQPTSPGPFCPVQPGTPDHQACTTSKSMCCKSSL</sequence>
<organism evidence="1 2">
    <name type="scientific">Austropuccinia psidii MF-1</name>
    <dbReference type="NCBI Taxonomy" id="1389203"/>
    <lineage>
        <taxon>Eukaryota</taxon>
        <taxon>Fungi</taxon>
        <taxon>Dikarya</taxon>
        <taxon>Basidiomycota</taxon>
        <taxon>Pucciniomycotina</taxon>
        <taxon>Pucciniomycetes</taxon>
        <taxon>Pucciniales</taxon>
        <taxon>Sphaerophragmiaceae</taxon>
        <taxon>Austropuccinia</taxon>
    </lineage>
</organism>
<evidence type="ECO:0000313" key="1">
    <source>
        <dbReference type="EMBL" id="MBW0496743.1"/>
    </source>
</evidence>
<gene>
    <name evidence="1" type="ORF">O181_036458</name>
</gene>
<comment type="caution">
    <text evidence="1">The sequence shown here is derived from an EMBL/GenBank/DDBJ whole genome shotgun (WGS) entry which is preliminary data.</text>
</comment>
<dbReference type="EMBL" id="AVOT02013795">
    <property type="protein sequence ID" value="MBW0496743.1"/>
    <property type="molecule type" value="Genomic_DNA"/>
</dbReference>
<reference evidence="1" key="1">
    <citation type="submission" date="2021-03" db="EMBL/GenBank/DDBJ databases">
        <title>Draft genome sequence of rust myrtle Austropuccinia psidii MF-1, a brazilian biotype.</title>
        <authorList>
            <person name="Quecine M.C."/>
            <person name="Pachon D.M.R."/>
            <person name="Bonatelli M.L."/>
            <person name="Correr F.H."/>
            <person name="Franceschini L.M."/>
            <person name="Leite T.F."/>
            <person name="Margarido G.R.A."/>
            <person name="Almeida C.A."/>
            <person name="Ferrarezi J.A."/>
            <person name="Labate C.A."/>
        </authorList>
    </citation>
    <scope>NUCLEOTIDE SEQUENCE</scope>
    <source>
        <strain evidence="1">MF-1</strain>
    </source>
</reference>
<protein>
    <recommendedName>
        <fullName evidence="3">CCHC-type domain-containing protein</fullName>
    </recommendedName>
</protein>
<keyword evidence="2" id="KW-1185">Reference proteome</keyword>
<dbReference type="OrthoDB" id="1099063at2759"/>
<dbReference type="AlphaFoldDB" id="A0A9Q3D7H0"/>
<name>A0A9Q3D7H0_9BASI</name>
<proteinExistence type="predicted"/>